<sequence>MVGSLEKMFTKSTWQQLTLRQNNRQDNFTKESAVFRDPLWCPGLGFDDAFLREMGATPRHPNLSVTPLVLSKKFSELKTYINDVLRRRKSVDNHDDMYELCVVEHVPSIPEVYSYLRMVEYCDLEGTNDIILDTLREEALVDYGPSNDMDLTRTPLNNMQSKKSKPHNSLSSSQNSQMHVDNLDKDVQTILDDFKQIVTKLKSGADKLNAIQID</sequence>
<reference evidence="2 4" key="1">
    <citation type="journal article" date="2012" name="Nature">
        <title>Algal genomes reveal evolutionary mosaicism and the fate of nucleomorphs.</title>
        <authorList>
            <consortium name="DOE Joint Genome Institute"/>
            <person name="Curtis B.A."/>
            <person name="Tanifuji G."/>
            <person name="Burki F."/>
            <person name="Gruber A."/>
            <person name="Irimia M."/>
            <person name="Maruyama S."/>
            <person name="Arias M.C."/>
            <person name="Ball S.G."/>
            <person name="Gile G.H."/>
            <person name="Hirakawa Y."/>
            <person name="Hopkins J.F."/>
            <person name="Kuo A."/>
            <person name="Rensing S.A."/>
            <person name="Schmutz J."/>
            <person name="Symeonidi A."/>
            <person name="Elias M."/>
            <person name="Eveleigh R.J."/>
            <person name="Herman E.K."/>
            <person name="Klute M.J."/>
            <person name="Nakayama T."/>
            <person name="Obornik M."/>
            <person name="Reyes-Prieto A."/>
            <person name="Armbrust E.V."/>
            <person name="Aves S.J."/>
            <person name="Beiko R.G."/>
            <person name="Coutinho P."/>
            <person name="Dacks J.B."/>
            <person name="Durnford D.G."/>
            <person name="Fast N.M."/>
            <person name="Green B.R."/>
            <person name="Grisdale C.J."/>
            <person name="Hempel F."/>
            <person name="Henrissat B."/>
            <person name="Hoppner M.P."/>
            <person name="Ishida K."/>
            <person name="Kim E."/>
            <person name="Koreny L."/>
            <person name="Kroth P.G."/>
            <person name="Liu Y."/>
            <person name="Malik S.B."/>
            <person name="Maier U.G."/>
            <person name="McRose D."/>
            <person name="Mock T."/>
            <person name="Neilson J.A."/>
            <person name="Onodera N.T."/>
            <person name="Poole A.M."/>
            <person name="Pritham E.J."/>
            <person name="Richards T.A."/>
            <person name="Rocap G."/>
            <person name="Roy S.W."/>
            <person name="Sarai C."/>
            <person name="Schaack S."/>
            <person name="Shirato S."/>
            <person name="Slamovits C.H."/>
            <person name="Spencer D.F."/>
            <person name="Suzuki S."/>
            <person name="Worden A.Z."/>
            <person name="Zauner S."/>
            <person name="Barry K."/>
            <person name="Bell C."/>
            <person name="Bharti A.K."/>
            <person name="Crow J.A."/>
            <person name="Grimwood J."/>
            <person name="Kramer R."/>
            <person name="Lindquist E."/>
            <person name="Lucas S."/>
            <person name="Salamov A."/>
            <person name="McFadden G.I."/>
            <person name="Lane C.E."/>
            <person name="Keeling P.J."/>
            <person name="Gray M.W."/>
            <person name="Grigoriev I.V."/>
            <person name="Archibald J.M."/>
        </authorList>
    </citation>
    <scope>NUCLEOTIDE SEQUENCE</scope>
    <source>
        <strain evidence="2 4">CCMP2712</strain>
    </source>
</reference>
<feature type="region of interest" description="Disordered" evidence="1">
    <location>
        <begin position="144"/>
        <end position="178"/>
    </location>
</feature>
<dbReference type="EnsemblProtists" id="EKX39603">
    <property type="protein sequence ID" value="EKX39603"/>
    <property type="gene ID" value="GUITHDRAFT_114332"/>
</dbReference>
<dbReference type="GeneID" id="17296381"/>
<proteinExistence type="predicted"/>
<organism evidence="2">
    <name type="scientific">Guillardia theta (strain CCMP2712)</name>
    <name type="common">Cryptophyte</name>
    <dbReference type="NCBI Taxonomy" id="905079"/>
    <lineage>
        <taxon>Eukaryota</taxon>
        <taxon>Cryptophyceae</taxon>
        <taxon>Pyrenomonadales</taxon>
        <taxon>Geminigeraceae</taxon>
        <taxon>Guillardia</taxon>
    </lineage>
</organism>
<reference evidence="4" key="2">
    <citation type="submission" date="2012-11" db="EMBL/GenBank/DDBJ databases">
        <authorList>
            <person name="Kuo A."/>
            <person name="Curtis B.A."/>
            <person name="Tanifuji G."/>
            <person name="Burki F."/>
            <person name="Gruber A."/>
            <person name="Irimia M."/>
            <person name="Maruyama S."/>
            <person name="Arias M.C."/>
            <person name="Ball S.G."/>
            <person name="Gile G.H."/>
            <person name="Hirakawa Y."/>
            <person name="Hopkins J.F."/>
            <person name="Rensing S.A."/>
            <person name="Schmutz J."/>
            <person name="Symeonidi A."/>
            <person name="Elias M."/>
            <person name="Eveleigh R.J."/>
            <person name="Herman E.K."/>
            <person name="Klute M.J."/>
            <person name="Nakayama T."/>
            <person name="Obornik M."/>
            <person name="Reyes-Prieto A."/>
            <person name="Armbrust E.V."/>
            <person name="Aves S.J."/>
            <person name="Beiko R.G."/>
            <person name="Coutinho P."/>
            <person name="Dacks J.B."/>
            <person name="Durnford D.G."/>
            <person name="Fast N.M."/>
            <person name="Green B.R."/>
            <person name="Grisdale C."/>
            <person name="Hempe F."/>
            <person name="Henrissat B."/>
            <person name="Hoppner M.P."/>
            <person name="Ishida K.-I."/>
            <person name="Kim E."/>
            <person name="Koreny L."/>
            <person name="Kroth P.G."/>
            <person name="Liu Y."/>
            <person name="Malik S.-B."/>
            <person name="Maier U.G."/>
            <person name="McRose D."/>
            <person name="Mock T."/>
            <person name="Neilson J.A."/>
            <person name="Onodera N.T."/>
            <person name="Poole A.M."/>
            <person name="Pritham E.J."/>
            <person name="Richards T.A."/>
            <person name="Rocap G."/>
            <person name="Roy S.W."/>
            <person name="Sarai C."/>
            <person name="Schaack S."/>
            <person name="Shirato S."/>
            <person name="Slamovits C.H."/>
            <person name="Spencer D.F."/>
            <person name="Suzuki S."/>
            <person name="Worden A.Z."/>
            <person name="Zauner S."/>
            <person name="Barry K."/>
            <person name="Bell C."/>
            <person name="Bharti A.K."/>
            <person name="Crow J.A."/>
            <person name="Grimwood J."/>
            <person name="Kramer R."/>
            <person name="Lindquist E."/>
            <person name="Lucas S."/>
            <person name="Salamov A."/>
            <person name="McFadden G.I."/>
            <person name="Lane C.E."/>
            <person name="Keeling P.J."/>
            <person name="Gray M.W."/>
            <person name="Grigoriev I.V."/>
            <person name="Archibald J.M."/>
        </authorList>
    </citation>
    <scope>NUCLEOTIDE SEQUENCE</scope>
    <source>
        <strain evidence="4">CCMP2712</strain>
    </source>
</reference>
<reference evidence="3" key="3">
    <citation type="submission" date="2015-06" db="UniProtKB">
        <authorList>
            <consortium name="EnsemblProtists"/>
        </authorList>
    </citation>
    <scope>IDENTIFICATION</scope>
</reference>
<accession>L1ITP0</accession>
<dbReference type="PaxDb" id="55529-EKX39603"/>
<keyword evidence="4" id="KW-1185">Reference proteome</keyword>
<name>L1ITP0_GUITC</name>
<dbReference type="HOGENOM" id="CLU_1291156_0_0_1"/>
<dbReference type="Proteomes" id="UP000011087">
    <property type="component" value="Unassembled WGS sequence"/>
</dbReference>
<dbReference type="KEGG" id="gtt:GUITHDRAFT_114332"/>
<evidence type="ECO:0000313" key="3">
    <source>
        <dbReference type="EnsemblProtists" id="EKX39603"/>
    </source>
</evidence>
<dbReference type="RefSeq" id="XP_005826583.1">
    <property type="nucleotide sequence ID" value="XM_005826526.1"/>
</dbReference>
<dbReference type="AlphaFoldDB" id="L1ITP0"/>
<dbReference type="EMBL" id="JH993038">
    <property type="protein sequence ID" value="EKX39603.1"/>
    <property type="molecule type" value="Genomic_DNA"/>
</dbReference>
<evidence type="ECO:0000313" key="2">
    <source>
        <dbReference type="EMBL" id="EKX39603.1"/>
    </source>
</evidence>
<protein>
    <submittedName>
        <fullName evidence="2 3">Uncharacterized protein</fullName>
    </submittedName>
</protein>
<evidence type="ECO:0000313" key="4">
    <source>
        <dbReference type="Proteomes" id="UP000011087"/>
    </source>
</evidence>
<evidence type="ECO:0000256" key="1">
    <source>
        <dbReference type="SAM" id="MobiDB-lite"/>
    </source>
</evidence>
<feature type="compositionally biased region" description="Polar residues" evidence="1">
    <location>
        <begin position="154"/>
        <end position="178"/>
    </location>
</feature>
<gene>
    <name evidence="2" type="ORF">GUITHDRAFT_114332</name>
</gene>